<feature type="region of interest" description="Disordered" evidence="1">
    <location>
        <begin position="1"/>
        <end position="45"/>
    </location>
</feature>
<evidence type="ECO:0000256" key="1">
    <source>
        <dbReference type="SAM" id="MobiDB-lite"/>
    </source>
</evidence>
<accession>A0A979FQ46</accession>
<sequence length="478" mass="50652">MERDLSKNLDRLSINDPVGGYEDDDEETLSDPNEQREDLDLDMSEERVQVTAASNDEVALTEEQRLEENRKAWETYSLVISGTTSVSHPDVYRPASGRSYSETDFAYLRNTPHHNYARDRSPSPSQGSTRRRKPYDFDSDRFICGFSEICGTFSGADDLGYCKRCGMRVQIVNEYVEHIPGSQQVPQNADLGQSASNPQIRVRRALANYRDGRGPTICPSKRPPPPWAWSEPKVSDAPRRPSYGWTSSSRRGSSSSLFKFIQGSSSSPRAHGGSSSSPRAHGGSSSSPRAHGGSSSSPRAHGGSSSSPRAHGSSSSSPRAAHGGSSSPSGAYGGSSSPSGAYGGSSSPSGAYGGSSSPSGAYGGSSSPSGAYGGSSSPSGAYGGSSSPSGAYGGSSSSKAFATSSESREIFPTLDDPHARATRMEELYSDALCASLGDYRPKERSASDSAIKFFVDEHVAGGIRALRRKFGQKYAKKK</sequence>
<feature type="compositionally biased region" description="Basic and acidic residues" evidence="1">
    <location>
        <begin position="33"/>
        <end position="45"/>
    </location>
</feature>
<dbReference type="RefSeq" id="XP_047739230.1">
    <property type="nucleotide sequence ID" value="XM_047883274.1"/>
</dbReference>
<dbReference type="Proteomes" id="UP000694843">
    <property type="component" value="Unplaced"/>
</dbReference>
<dbReference type="AlphaFoldDB" id="A0A979FQ46"/>
<keyword evidence="3" id="KW-0396">Initiation factor</keyword>
<gene>
    <name evidence="3" type="primary">LOC108676145</name>
</gene>
<protein>
    <submittedName>
        <fullName evidence="3">Translation initiation factor IF-2 isoform X2</fullName>
    </submittedName>
</protein>
<proteinExistence type="predicted"/>
<feature type="compositionally biased region" description="Low complexity" evidence="1">
    <location>
        <begin position="247"/>
        <end position="256"/>
    </location>
</feature>
<feature type="region of interest" description="Disordered" evidence="1">
    <location>
        <begin position="112"/>
        <end position="134"/>
    </location>
</feature>
<evidence type="ECO:0000313" key="2">
    <source>
        <dbReference type="Proteomes" id="UP000694843"/>
    </source>
</evidence>
<feature type="region of interest" description="Disordered" evidence="1">
    <location>
        <begin position="209"/>
        <end position="412"/>
    </location>
</feature>
<dbReference type="GeneID" id="108676145"/>
<keyword evidence="2" id="KW-1185">Reference proteome</keyword>
<name>A0A979FQ46_HYAAZ</name>
<feature type="compositionally biased region" description="Basic and acidic residues" evidence="1">
    <location>
        <begin position="1"/>
        <end position="10"/>
    </location>
</feature>
<feature type="compositionally biased region" description="Low complexity" evidence="1">
    <location>
        <begin position="263"/>
        <end position="405"/>
    </location>
</feature>
<reference evidence="3" key="1">
    <citation type="submission" date="2025-08" db="UniProtKB">
        <authorList>
            <consortium name="RefSeq"/>
        </authorList>
    </citation>
    <scope>IDENTIFICATION</scope>
    <source>
        <tissue evidence="3">Whole organism</tissue>
    </source>
</reference>
<keyword evidence="3" id="KW-0648">Protein biosynthesis</keyword>
<dbReference type="GO" id="GO:0003743">
    <property type="term" value="F:translation initiation factor activity"/>
    <property type="evidence" value="ECO:0007669"/>
    <property type="project" value="UniProtKB-KW"/>
</dbReference>
<evidence type="ECO:0000313" key="3">
    <source>
        <dbReference type="RefSeq" id="XP_047739230.1"/>
    </source>
</evidence>
<organism evidence="2 3">
    <name type="scientific">Hyalella azteca</name>
    <name type="common">Amphipod</name>
    <dbReference type="NCBI Taxonomy" id="294128"/>
    <lineage>
        <taxon>Eukaryota</taxon>
        <taxon>Metazoa</taxon>
        <taxon>Ecdysozoa</taxon>
        <taxon>Arthropoda</taxon>
        <taxon>Crustacea</taxon>
        <taxon>Multicrustacea</taxon>
        <taxon>Malacostraca</taxon>
        <taxon>Eumalacostraca</taxon>
        <taxon>Peracarida</taxon>
        <taxon>Amphipoda</taxon>
        <taxon>Senticaudata</taxon>
        <taxon>Talitrida</taxon>
        <taxon>Talitroidea</taxon>
        <taxon>Hyalellidae</taxon>
        <taxon>Hyalella</taxon>
    </lineage>
</organism>